<dbReference type="InterPro" id="IPR036390">
    <property type="entry name" value="WH_DNA-bd_sf"/>
</dbReference>
<dbReference type="SUPFAM" id="SSF46785">
    <property type="entry name" value="Winged helix' DNA-binding domain"/>
    <property type="match status" value="1"/>
</dbReference>
<dbReference type="InterPro" id="IPR036388">
    <property type="entry name" value="WH-like_DNA-bd_sf"/>
</dbReference>
<sequence>MKIYYLYEIDEELGLAINEEGFNEIEQMIIAHLYNNKTITVKRASEVIRRSDTYARKILKKLLKDGSVKWRGMSVHDPTQFYTLPQIIE</sequence>
<dbReference type="RefSeq" id="WP_161901685.1">
    <property type="nucleotide sequence ID" value="NZ_MAEL01000031.1"/>
</dbReference>
<comment type="caution">
    <text evidence="1">The sequence shown here is derived from an EMBL/GenBank/DDBJ whole genome shotgun (WGS) entry which is preliminary data.</text>
</comment>
<name>A0ABQ6Z190_9ENTE</name>
<dbReference type="Gene3D" id="1.10.10.10">
    <property type="entry name" value="Winged helix-like DNA-binding domain superfamily/Winged helix DNA-binding domain"/>
    <property type="match status" value="1"/>
</dbReference>
<keyword evidence="2" id="KW-1185">Reference proteome</keyword>
<protein>
    <submittedName>
        <fullName evidence="1">Uncharacterized protein</fullName>
    </submittedName>
</protein>
<evidence type="ECO:0000313" key="2">
    <source>
        <dbReference type="Proteomes" id="UP000782705"/>
    </source>
</evidence>
<reference evidence="1 2" key="1">
    <citation type="submission" date="2016-06" db="EMBL/GenBank/DDBJ databases">
        <title>Four novel species of enterococci isolated from chicken manure.</title>
        <authorList>
            <person name="Van Tyne D."/>
        </authorList>
    </citation>
    <scope>NUCLEOTIDE SEQUENCE [LARGE SCALE GENOMIC DNA]</scope>
    <source>
        <strain evidence="1 2">CU12B</strain>
    </source>
</reference>
<gene>
    <name evidence="1" type="ORF">BAU17_10665</name>
</gene>
<evidence type="ECO:0000313" key="1">
    <source>
        <dbReference type="EMBL" id="KAF1304656.1"/>
    </source>
</evidence>
<proteinExistence type="predicted"/>
<accession>A0ABQ6Z190</accession>
<organism evidence="1 2">
    <name type="scientific">Candidatus Enterococcus willemsii</name>
    <dbReference type="NCBI Taxonomy" id="1857215"/>
    <lineage>
        <taxon>Bacteria</taxon>
        <taxon>Bacillati</taxon>
        <taxon>Bacillota</taxon>
        <taxon>Bacilli</taxon>
        <taxon>Lactobacillales</taxon>
        <taxon>Enterococcaceae</taxon>
        <taxon>Enterococcus</taxon>
    </lineage>
</organism>
<dbReference type="Proteomes" id="UP000782705">
    <property type="component" value="Unassembled WGS sequence"/>
</dbReference>
<dbReference type="EMBL" id="MAEL01000031">
    <property type="protein sequence ID" value="KAF1304656.1"/>
    <property type="molecule type" value="Genomic_DNA"/>
</dbReference>